<dbReference type="EMBL" id="ML996086">
    <property type="protein sequence ID" value="KAF2152624.1"/>
    <property type="molecule type" value="Genomic_DNA"/>
</dbReference>
<dbReference type="OrthoDB" id="47007at2759"/>
<dbReference type="SUPFAM" id="SSF51735">
    <property type="entry name" value="NAD(P)-binding Rossmann-fold domains"/>
    <property type="match status" value="1"/>
</dbReference>
<sequence>MSAPLAGKVALVTGASRGIGKAIALKLAQDGANVVINYVSSAGPAEDLVKQIGSDRAIAIQADMTSVAAGKSLLEQTVSKWGRIDILVLNAALLAQNGTLENTTEDQFDKLYACNVKAPYFMIQAALPHIPKGGRVVLFSTSLTASSNITPNYLLYVSTKGAIEQMTRVLAKDLGKRGITVNCISPGPTATDGFYEGKNDQIVKMIESSIPFGRLGQVEEIADMVSVIVRPEGRWVNGQNIRVNGGMTVN</sequence>
<comment type="caution">
    <text evidence="4">The sequence shown here is derived from an EMBL/GenBank/DDBJ whole genome shotgun (WGS) entry which is preliminary data.</text>
</comment>
<comment type="similarity">
    <text evidence="1">Belongs to the short-chain dehydrogenases/reductases (SDR) family.</text>
</comment>
<gene>
    <name evidence="4" type="ORF">K461DRAFT_226507</name>
</gene>
<keyword evidence="3" id="KW-0560">Oxidoreductase</keyword>
<evidence type="ECO:0000256" key="3">
    <source>
        <dbReference type="ARBA" id="ARBA00023002"/>
    </source>
</evidence>
<proteinExistence type="inferred from homology"/>
<dbReference type="FunFam" id="3.40.50.720:FF:000084">
    <property type="entry name" value="Short-chain dehydrogenase reductase"/>
    <property type="match status" value="1"/>
</dbReference>
<keyword evidence="2" id="KW-0521">NADP</keyword>
<dbReference type="GO" id="GO:0016614">
    <property type="term" value="F:oxidoreductase activity, acting on CH-OH group of donors"/>
    <property type="evidence" value="ECO:0007669"/>
    <property type="project" value="UniProtKB-ARBA"/>
</dbReference>
<reference evidence="4" key="1">
    <citation type="journal article" date="2020" name="Stud. Mycol.">
        <title>101 Dothideomycetes genomes: a test case for predicting lifestyles and emergence of pathogens.</title>
        <authorList>
            <person name="Haridas S."/>
            <person name="Albert R."/>
            <person name="Binder M."/>
            <person name="Bloem J."/>
            <person name="Labutti K."/>
            <person name="Salamov A."/>
            <person name="Andreopoulos B."/>
            <person name="Baker S."/>
            <person name="Barry K."/>
            <person name="Bills G."/>
            <person name="Bluhm B."/>
            <person name="Cannon C."/>
            <person name="Castanera R."/>
            <person name="Culley D."/>
            <person name="Daum C."/>
            <person name="Ezra D."/>
            <person name="Gonzalez J."/>
            <person name="Henrissat B."/>
            <person name="Kuo A."/>
            <person name="Liang C."/>
            <person name="Lipzen A."/>
            <person name="Lutzoni F."/>
            <person name="Magnuson J."/>
            <person name="Mondo S."/>
            <person name="Nolan M."/>
            <person name="Ohm R."/>
            <person name="Pangilinan J."/>
            <person name="Park H.-J."/>
            <person name="Ramirez L."/>
            <person name="Alfaro M."/>
            <person name="Sun H."/>
            <person name="Tritt A."/>
            <person name="Yoshinaga Y."/>
            <person name="Zwiers L.-H."/>
            <person name="Turgeon B."/>
            <person name="Goodwin S."/>
            <person name="Spatafora J."/>
            <person name="Crous P."/>
            <person name="Grigoriev I."/>
        </authorList>
    </citation>
    <scope>NUCLEOTIDE SEQUENCE</scope>
    <source>
        <strain evidence="4">CBS 260.36</strain>
    </source>
</reference>
<dbReference type="Gene3D" id="3.40.50.720">
    <property type="entry name" value="NAD(P)-binding Rossmann-like Domain"/>
    <property type="match status" value="1"/>
</dbReference>
<evidence type="ECO:0000313" key="5">
    <source>
        <dbReference type="Proteomes" id="UP000799439"/>
    </source>
</evidence>
<evidence type="ECO:0000256" key="2">
    <source>
        <dbReference type="ARBA" id="ARBA00022857"/>
    </source>
</evidence>
<dbReference type="AlphaFoldDB" id="A0A9P4MK02"/>
<accession>A0A9P4MK02</accession>
<dbReference type="Proteomes" id="UP000799439">
    <property type="component" value="Unassembled WGS sequence"/>
</dbReference>
<dbReference type="Pfam" id="PF13561">
    <property type="entry name" value="adh_short_C2"/>
    <property type="match status" value="1"/>
</dbReference>
<keyword evidence="5" id="KW-1185">Reference proteome</keyword>
<dbReference type="InterPro" id="IPR020904">
    <property type="entry name" value="Sc_DH/Rdtase_CS"/>
</dbReference>
<organism evidence="4 5">
    <name type="scientific">Myriangium duriaei CBS 260.36</name>
    <dbReference type="NCBI Taxonomy" id="1168546"/>
    <lineage>
        <taxon>Eukaryota</taxon>
        <taxon>Fungi</taxon>
        <taxon>Dikarya</taxon>
        <taxon>Ascomycota</taxon>
        <taxon>Pezizomycotina</taxon>
        <taxon>Dothideomycetes</taxon>
        <taxon>Dothideomycetidae</taxon>
        <taxon>Myriangiales</taxon>
        <taxon>Myriangiaceae</taxon>
        <taxon>Myriangium</taxon>
    </lineage>
</organism>
<dbReference type="InterPro" id="IPR036291">
    <property type="entry name" value="NAD(P)-bd_dom_sf"/>
</dbReference>
<evidence type="ECO:0000256" key="1">
    <source>
        <dbReference type="ARBA" id="ARBA00006484"/>
    </source>
</evidence>
<protein>
    <submittedName>
        <fullName evidence="4">Short chain type dehydrogenase</fullName>
    </submittedName>
</protein>
<dbReference type="PROSITE" id="PS00061">
    <property type="entry name" value="ADH_SHORT"/>
    <property type="match status" value="1"/>
</dbReference>
<dbReference type="PANTHER" id="PTHR48107">
    <property type="entry name" value="NADPH-DEPENDENT ALDEHYDE REDUCTASE-LIKE PROTEIN, CHLOROPLASTIC-RELATED"/>
    <property type="match status" value="1"/>
</dbReference>
<dbReference type="PANTHER" id="PTHR48107:SF7">
    <property type="entry name" value="RE15974P"/>
    <property type="match status" value="1"/>
</dbReference>
<name>A0A9P4MK02_9PEZI</name>
<evidence type="ECO:0000313" key="4">
    <source>
        <dbReference type="EMBL" id="KAF2152624.1"/>
    </source>
</evidence>
<dbReference type="PRINTS" id="PR00081">
    <property type="entry name" value="GDHRDH"/>
</dbReference>
<dbReference type="InterPro" id="IPR002347">
    <property type="entry name" value="SDR_fam"/>
</dbReference>